<proteinExistence type="predicted"/>
<protein>
    <submittedName>
        <fullName evidence="2">Uncharacterized protein</fullName>
    </submittedName>
</protein>
<reference evidence="2" key="1">
    <citation type="journal article" date="2018" name="Genome Biol. Evol.">
        <title>Genomics and development of Lentinus tigrinus, a white-rot wood-decaying mushroom with dimorphic fruiting bodies.</title>
        <authorList>
            <person name="Wu B."/>
            <person name="Xu Z."/>
            <person name="Knudson A."/>
            <person name="Carlson A."/>
            <person name="Chen N."/>
            <person name="Kovaka S."/>
            <person name="LaButti K."/>
            <person name="Lipzen A."/>
            <person name="Pennachio C."/>
            <person name="Riley R."/>
            <person name="Schakwitz W."/>
            <person name="Umezawa K."/>
            <person name="Ohm R.A."/>
            <person name="Grigoriev I.V."/>
            <person name="Nagy L.G."/>
            <person name="Gibbons J."/>
            <person name="Hibbett D."/>
        </authorList>
    </citation>
    <scope>NUCLEOTIDE SEQUENCE [LARGE SCALE GENOMIC DNA]</scope>
    <source>
        <strain evidence="2">ALCF2SS1-6</strain>
    </source>
</reference>
<evidence type="ECO:0000313" key="3">
    <source>
        <dbReference type="Proteomes" id="UP000313359"/>
    </source>
</evidence>
<feature type="region of interest" description="Disordered" evidence="1">
    <location>
        <begin position="53"/>
        <end position="113"/>
    </location>
</feature>
<dbReference type="OrthoDB" id="2637024at2759"/>
<keyword evidence="3" id="KW-1185">Reference proteome</keyword>
<dbReference type="EMBL" id="ML122260">
    <property type="protein sequence ID" value="RPD62024.1"/>
    <property type="molecule type" value="Genomic_DNA"/>
</dbReference>
<dbReference type="AlphaFoldDB" id="A0A5C2SFP4"/>
<gene>
    <name evidence="2" type="ORF">L227DRAFT_47312</name>
</gene>
<name>A0A5C2SFP4_9APHY</name>
<dbReference type="Proteomes" id="UP000313359">
    <property type="component" value="Unassembled WGS sequence"/>
</dbReference>
<evidence type="ECO:0000313" key="2">
    <source>
        <dbReference type="EMBL" id="RPD62024.1"/>
    </source>
</evidence>
<organism evidence="2 3">
    <name type="scientific">Lentinus tigrinus ALCF2SS1-6</name>
    <dbReference type="NCBI Taxonomy" id="1328759"/>
    <lineage>
        <taxon>Eukaryota</taxon>
        <taxon>Fungi</taxon>
        <taxon>Dikarya</taxon>
        <taxon>Basidiomycota</taxon>
        <taxon>Agaricomycotina</taxon>
        <taxon>Agaricomycetes</taxon>
        <taxon>Polyporales</taxon>
        <taxon>Polyporaceae</taxon>
        <taxon>Lentinus</taxon>
    </lineage>
</organism>
<sequence>MVRLDPPYPSFTFVMMSSELRLPAYSHKHQRRHHPYVRVGRRRLEDAFMAIDAAASSPPPSPVQPQLRPTTTCTGRVDNDVSSFELDAPAVGAEPEEDTAPPAAADAGPQHQPLGRTKIVDALAELMGVVRRRLALWVLDAHNSALRK</sequence>
<evidence type="ECO:0000256" key="1">
    <source>
        <dbReference type="SAM" id="MobiDB-lite"/>
    </source>
</evidence>
<accession>A0A5C2SFP4</accession>